<evidence type="ECO:0000313" key="4">
    <source>
        <dbReference type="EMBL" id="GAA4228862.1"/>
    </source>
</evidence>
<evidence type="ECO:0000256" key="2">
    <source>
        <dbReference type="SAM" id="MobiDB-lite"/>
    </source>
</evidence>
<dbReference type="EMBL" id="BAABAS010000005">
    <property type="protein sequence ID" value="GAA4228862.1"/>
    <property type="molecule type" value="Genomic_DNA"/>
</dbReference>
<dbReference type="PANTHER" id="PTHR43022">
    <property type="entry name" value="PROTEIN SMF"/>
    <property type="match status" value="1"/>
</dbReference>
<dbReference type="InterPro" id="IPR057666">
    <property type="entry name" value="DrpA_SLOG"/>
</dbReference>
<feature type="domain" description="Smf/DprA SLOG" evidence="3">
    <location>
        <begin position="83"/>
        <end position="295"/>
    </location>
</feature>
<dbReference type="Proteomes" id="UP001501710">
    <property type="component" value="Unassembled WGS sequence"/>
</dbReference>
<reference evidence="5" key="1">
    <citation type="journal article" date="2019" name="Int. J. Syst. Evol. Microbiol.">
        <title>The Global Catalogue of Microorganisms (GCM) 10K type strain sequencing project: providing services to taxonomists for standard genome sequencing and annotation.</title>
        <authorList>
            <consortium name="The Broad Institute Genomics Platform"/>
            <consortium name="The Broad Institute Genome Sequencing Center for Infectious Disease"/>
            <person name="Wu L."/>
            <person name="Ma J."/>
        </authorList>
    </citation>
    <scope>NUCLEOTIDE SEQUENCE [LARGE SCALE GENOMIC DNA]</scope>
    <source>
        <strain evidence="5">JCM 17440</strain>
    </source>
</reference>
<evidence type="ECO:0000313" key="5">
    <source>
        <dbReference type="Proteomes" id="UP001501710"/>
    </source>
</evidence>
<dbReference type="InterPro" id="IPR003488">
    <property type="entry name" value="DprA"/>
</dbReference>
<comment type="caution">
    <text evidence="4">The sequence shown here is derived from an EMBL/GenBank/DDBJ whole genome shotgun (WGS) entry which is preliminary data.</text>
</comment>
<dbReference type="Gene3D" id="3.40.50.450">
    <property type="match status" value="1"/>
</dbReference>
<organism evidence="4 5">
    <name type="scientific">Actinomadura meridiana</name>
    <dbReference type="NCBI Taxonomy" id="559626"/>
    <lineage>
        <taxon>Bacteria</taxon>
        <taxon>Bacillati</taxon>
        <taxon>Actinomycetota</taxon>
        <taxon>Actinomycetes</taxon>
        <taxon>Streptosporangiales</taxon>
        <taxon>Thermomonosporaceae</taxon>
        <taxon>Actinomadura</taxon>
    </lineage>
</organism>
<sequence length="389" mass="41236">MSDERTARATLTAVAEPGDIFLNRIIDHCGPEQALESIRTTRIPDGLYASPKEIQRLEHWRIRLIAAEPDQDMAVCSQFRGRLVCPGDPEWPTTLDDLGTGRPYALWLRGPGDLRYSCLRSVAIVGSRAASPYGLRAASDFAAELADGGWTVISGGALGIDAAAHRGVLAADGSTVAVLANGVDVPYPAANEGLFAEMARRSVLVSESPPGTHPHRLRFLVRNRLIAALSRGTVVVEAEARSGALNTASWAAKLGRMVMAVPGPITSRSSVGCHRLLREDGATLTTRTAEIIEAVGRFGTDLAPPPNTPVLARDRLEPVTRSVLEAFPSRGTTGPAQLAVKAGVDLTTINAKLGLLAAAGFIERTPSGWRLTKSAKTPTSPTTNNPKPP</sequence>
<feature type="compositionally biased region" description="Low complexity" evidence="2">
    <location>
        <begin position="372"/>
        <end position="389"/>
    </location>
</feature>
<evidence type="ECO:0000259" key="3">
    <source>
        <dbReference type="Pfam" id="PF02481"/>
    </source>
</evidence>
<accession>A0ABP8BWU5</accession>
<name>A0ABP8BWU5_9ACTN</name>
<comment type="similarity">
    <text evidence="1">Belongs to the DprA/Smf family.</text>
</comment>
<keyword evidence="5" id="KW-1185">Reference proteome</keyword>
<feature type="region of interest" description="Disordered" evidence="2">
    <location>
        <begin position="369"/>
        <end position="389"/>
    </location>
</feature>
<dbReference type="Pfam" id="PF02481">
    <property type="entry name" value="DNA_processg_A"/>
    <property type="match status" value="1"/>
</dbReference>
<dbReference type="SUPFAM" id="SSF102405">
    <property type="entry name" value="MCP/YpsA-like"/>
    <property type="match status" value="1"/>
</dbReference>
<dbReference type="NCBIfam" id="TIGR00732">
    <property type="entry name" value="dprA"/>
    <property type="match status" value="1"/>
</dbReference>
<gene>
    <name evidence="4" type="primary">dprA</name>
    <name evidence="4" type="ORF">GCM10022254_19980</name>
</gene>
<protein>
    <submittedName>
        <fullName evidence="4">DNA-processing protein DprA</fullName>
    </submittedName>
</protein>
<proteinExistence type="inferred from homology"/>
<evidence type="ECO:0000256" key="1">
    <source>
        <dbReference type="ARBA" id="ARBA00006525"/>
    </source>
</evidence>
<dbReference type="PANTHER" id="PTHR43022:SF1">
    <property type="entry name" value="PROTEIN SMF"/>
    <property type="match status" value="1"/>
</dbReference>
<dbReference type="RefSeq" id="WP_344893373.1">
    <property type="nucleotide sequence ID" value="NZ_BAABAS010000005.1"/>
</dbReference>